<organism evidence="2 3">
    <name type="scientific">Rickenella mellea</name>
    <dbReference type="NCBI Taxonomy" id="50990"/>
    <lineage>
        <taxon>Eukaryota</taxon>
        <taxon>Fungi</taxon>
        <taxon>Dikarya</taxon>
        <taxon>Basidiomycota</taxon>
        <taxon>Agaricomycotina</taxon>
        <taxon>Agaricomycetes</taxon>
        <taxon>Hymenochaetales</taxon>
        <taxon>Rickenellaceae</taxon>
        <taxon>Rickenella</taxon>
    </lineage>
</organism>
<feature type="compositionally biased region" description="Acidic residues" evidence="1">
    <location>
        <begin position="158"/>
        <end position="176"/>
    </location>
</feature>
<dbReference type="EMBL" id="ML170223">
    <property type="protein sequence ID" value="TDL17323.1"/>
    <property type="molecule type" value="Genomic_DNA"/>
</dbReference>
<dbReference type="AlphaFoldDB" id="A0A4Y7PPF1"/>
<dbReference type="InterPro" id="IPR036020">
    <property type="entry name" value="WW_dom_sf"/>
</dbReference>
<evidence type="ECO:0008006" key="4">
    <source>
        <dbReference type="Google" id="ProtNLM"/>
    </source>
</evidence>
<evidence type="ECO:0000313" key="3">
    <source>
        <dbReference type="Proteomes" id="UP000294933"/>
    </source>
</evidence>
<accession>A0A4Y7PPF1</accession>
<protein>
    <recommendedName>
        <fullName evidence="4">WW domain-containing protein</fullName>
    </recommendedName>
</protein>
<feature type="region of interest" description="Disordered" evidence="1">
    <location>
        <begin position="106"/>
        <end position="231"/>
    </location>
</feature>
<proteinExistence type="predicted"/>
<evidence type="ECO:0000256" key="1">
    <source>
        <dbReference type="SAM" id="MobiDB-lite"/>
    </source>
</evidence>
<dbReference type="Gene3D" id="2.20.70.10">
    <property type="match status" value="1"/>
</dbReference>
<dbReference type="Proteomes" id="UP000294933">
    <property type="component" value="Unassembled WGS sequence"/>
</dbReference>
<feature type="compositionally biased region" description="Basic and acidic residues" evidence="1">
    <location>
        <begin position="106"/>
        <end position="141"/>
    </location>
</feature>
<sequence>MDGTFGTRRTAVLSKRFYERVHVHQTTTELSYRPFCTSPTLPTYVGIEEKSKTCGEDINSWNGLLRVKTNEGNTFYTNKAKKESVWTVPEEIKEAVNNLEKEEAAAEAKKLEDEQRARESAEVDRVTREVDEVIAKRKAEEPQPMDEIIASKKARVEDAEEDEDEEGGDESEEEEWQKEAAARMAAKAEEDARRQEEEAKFSEEEVKKAEKELKKKAAAKGTQEINMPARVDLSIEEAKALFKARSRVP</sequence>
<dbReference type="VEuPathDB" id="FungiDB:BD410DRAFT_794395"/>
<reference evidence="2 3" key="1">
    <citation type="submission" date="2018-06" db="EMBL/GenBank/DDBJ databases">
        <title>A transcriptomic atlas of mushroom development highlights an independent origin of complex multicellularity.</title>
        <authorList>
            <consortium name="DOE Joint Genome Institute"/>
            <person name="Krizsan K."/>
            <person name="Almasi E."/>
            <person name="Merenyi Z."/>
            <person name="Sahu N."/>
            <person name="Viragh M."/>
            <person name="Koszo T."/>
            <person name="Mondo S."/>
            <person name="Kiss B."/>
            <person name="Balint B."/>
            <person name="Kues U."/>
            <person name="Barry K."/>
            <person name="Hegedus J.C."/>
            <person name="Henrissat B."/>
            <person name="Johnson J."/>
            <person name="Lipzen A."/>
            <person name="Ohm R."/>
            <person name="Nagy I."/>
            <person name="Pangilinan J."/>
            <person name="Yan J."/>
            <person name="Xiong Y."/>
            <person name="Grigoriev I.V."/>
            <person name="Hibbett D.S."/>
            <person name="Nagy L.G."/>
        </authorList>
    </citation>
    <scope>NUCLEOTIDE SEQUENCE [LARGE SCALE GENOMIC DNA]</scope>
    <source>
        <strain evidence="2 3">SZMC22713</strain>
    </source>
</reference>
<name>A0A4Y7PPF1_9AGAM</name>
<dbReference type="STRING" id="50990.A0A4Y7PPF1"/>
<feature type="compositionally biased region" description="Basic and acidic residues" evidence="1">
    <location>
        <begin position="177"/>
        <end position="215"/>
    </location>
</feature>
<gene>
    <name evidence="2" type="ORF">BD410DRAFT_794395</name>
</gene>
<evidence type="ECO:0000313" key="2">
    <source>
        <dbReference type="EMBL" id="TDL17323.1"/>
    </source>
</evidence>
<keyword evidence="3" id="KW-1185">Reference proteome</keyword>
<dbReference type="SUPFAM" id="SSF51045">
    <property type="entry name" value="WW domain"/>
    <property type="match status" value="1"/>
</dbReference>